<dbReference type="SUPFAM" id="SSF53098">
    <property type="entry name" value="Ribonuclease H-like"/>
    <property type="match status" value="1"/>
</dbReference>
<evidence type="ECO:0000313" key="6">
    <source>
        <dbReference type="EMBL" id="ALX05216.1"/>
    </source>
</evidence>
<dbReference type="AlphaFoldDB" id="A0A0U4AXZ2"/>
<feature type="active site" description="Tele-phosphohistidine intermediate" evidence="1">
    <location>
        <position position="198"/>
    </location>
</feature>
<dbReference type="InterPro" id="IPR002156">
    <property type="entry name" value="RNaseH_domain"/>
</dbReference>
<name>A0A0U4AXZ2_9ACTN</name>
<feature type="active site" description="Proton donor/acceptor; for phosphatase activity" evidence="1">
    <location>
        <position position="274"/>
    </location>
</feature>
<dbReference type="CDD" id="cd07067">
    <property type="entry name" value="HP_PGM_like"/>
    <property type="match status" value="1"/>
</dbReference>
<dbReference type="SUPFAM" id="SSF53254">
    <property type="entry name" value="Phosphoglycerate mutase-like"/>
    <property type="match status" value="1"/>
</dbReference>
<accession>A0A0U4AXZ2</accession>
<evidence type="ECO:0000313" key="7">
    <source>
        <dbReference type="Proteomes" id="UP000067689"/>
    </source>
</evidence>
<feature type="region of interest" description="Disordered" evidence="4">
    <location>
        <begin position="147"/>
        <end position="183"/>
    </location>
</feature>
<keyword evidence="7" id="KW-1185">Reference proteome</keyword>
<dbReference type="InterPro" id="IPR036397">
    <property type="entry name" value="RNaseH_sf"/>
</dbReference>
<dbReference type="InterPro" id="IPR013078">
    <property type="entry name" value="His_Pase_superF_clade-1"/>
</dbReference>
<dbReference type="EMBL" id="CP011502">
    <property type="protein sequence ID" value="ALX05216.1"/>
    <property type="molecule type" value="Genomic_DNA"/>
</dbReference>
<feature type="region of interest" description="Disordered" evidence="4">
    <location>
        <begin position="1"/>
        <end position="22"/>
    </location>
</feature>
<dbReference type="PROSITE" id="PS50879">
    <property type="entry name" value="RNASE_H_1"/>
    <property type="match status" value="1"/>
</dbReference>
<dbReference type="PANTHER" id="PTHR48100:SF1">
    <property type="entry name" value="HISTIDINE PHOSPHATASE FAMILY PROTEIN-RELATED"/>
    <property type="match status" value="1"/>
</dbReference>
<evidence type="ECO:0000256" key="3">
    <source>
        <dbReference type="PIRSR" id="PIRSR613078-2"/>
    </source>
</evidence>
<dbReference type="OrthoDB" id="5296884at2"/>
<dbReference type="CDD" id="cd09279">
    <property type="entry name" value="RNase_HI_like"/>
    <property type="match status" value="1"/>
</dbReference>
<gene>
    <name evidence="6" type="ORF">AERYTH_11120</name>
</gene>
<protein>
    <submittedName>
        <fullName evidence="6">Acid phosphatase</fullName>
    </submittedName>
</protein>
<dbReference type="PANTHER" id="PTHR48100">
    <property type="entry name" value="BROAD-SPECIFICITY PHOSPHATASE YOR283W-RELATED"/>
    <property type="match status" value="1"/>
</dbReference>
<dbReference type="InterPro" id="IPR014636">
    <property type="entry name" value="RNaseH/PGlycerate_mutase"/>
</dbReference>
<dbReference type="Pfam" id="PF13456">
    <property type="entry name" value="RVT_3"/>
    <property type="match status" value="1"/>
</dbReference>
<dbReference type="Gene3D" id="3.40.50.1240">
    <property type="entry name" value="Phosphoglycerate mutase-like"/>
    <property type="match status" value="1"/>
</dbReference>
<evidence type="ECO:0000256" key="1">
    <source>
        <dbReference type="PIRSR" id="PIRSR036922-1"/>
    </source>
</evidence>
<dbReference type="InterPro" id="IPR029033">
    <property type="entry name" value="His_PPase_superfam"/>
</dbReference>
<dbReference type="Pfam" id="PF00300">
    <property type="entry name" value="His_Phos_1"/>
    <property type="match status" value="1"/>
</dbReference>
<reference evidence="6 7" key="1">
    <citation type="journal article" date="1991" name="Int. J. Syst. Bacteriol.">
        <title>Description of the erythromycin-producing bacterium Arthrobacter sp. strain NRRL B-3381 as Aeromicrobium erythreum gen. nov., sp. nov.</title>
        <authorList>
            <person name="Miller E.S."/>
            <person name="Woese C.R."/>
            <person name="Brenner S."/>
        </authorList>
    </citation>
    <scope>NUCLEOTIDE SEQUENCE [LARGE SCALE GENOMIC DNA]</scope>
    <source>
        <strain evidence="6 7">AR18</strain>
    </source>
</reference>
<dbReference type="GO" id="GO:0003676">
    <property type="term" value="F:nucleic acid binding"/>
    <property type="evidence" value="ECO:0007669"/>
    <property type="project" value="InterPro"/>
</dbReference>
<dbReference type="GO" id="GO:0004523">
    <property type="term" value="F:RNA-DNA hybrid ribonuclease activity"/>
    <property type="evidence" value="ECO:0007669"/>
    <property type="project" value="InterPro"/>
</dbReference>
<dbReference type="InterPro" id="IPR050275">
    <property type="entry name" value="PGM_Phosphatase"/>
</dbReference>
<feature type="compositionally biased region" description="Low complexity" evidence="4">
    <location>
        <begin position="154"/>
        <end position="175"/>
    </location>
</feature>
<feature type="active site" description="Proton donor/acceptor" evidence="2">
    <location>
        <position position="274"/>
    </location>
</feature>
<dbReference type="PATRIC" id="fig|2041.4.peg.2327"/>
<feature type="binding site" evidence="3">
    <location>
        <position position="250"/>
    </location>
    <ligand>
        <name>substrate</name>
    </ligand>
</feature>
<dbReference type="SMART" id="SM00855">
    <property type="entry name" value="PGAM"/>
    <property type="match status" value="1"/>
</dbReference>
<evidence type="ECO:0000259" key="5">
    <source>
        <dbReference type="PROSITE" id="PS50879"/>
    </source>
</evidence>
<feature type="domain" description="RNase H type-1" evidence="5">
    <location>
        <begin position="2"/>
        <end position="141"/>
    </location>
</feature>
<proteinExistence type="predicted"/>
<organism evidence="6 7">
    <name type="scientific">Aeromicrobium erythreum</name>
    <dbReference type="NCBI Taxonomy" id="2041"/>
    <lineage>
        <taxon>Bacteria</taxon>
        <taxon>Bacillati</taxon>
        <taxon>Actinomycetota</taxon>
        <taxon>Actinomycetes</taxon>
        <taxon>Propionibacteriales</taxon>
        <taxon>Nocardioidaceae</taxon>
        <taxon>Aeromicrobium</taxon>
    </lineage>
</organism>
<dbReference type="RefSeq" id="WP_067858548.1">
    <property type="nucleotide sequence ID" value="NZ_CP011502.1"/>
</dbReference>
<dbReference type="GO" id="GO:0005737">
    <property type="term" value="C:cytoplasm"/>
    <property type="evidence" value="ECO:0007669"/>
    <property type="project" value="TreeGrafter"/>
</dbReference>
<evidence type="ECO:0000256" key="4">
    <source>
        <dbReference type="SAM" id="MobiDB-lite"/>
    </source>
</evidence>
<evidence type="ECO:0000256" key="2">
    <source>
        <dbReference type="PIRSR" id="PIRSR613078-1"/>
    </source>
</evidence>
<dbReference type="InterPro" id="IPR012337">
    <property type="entry name" value="RNaseH-like_sf"/>
</dbReference>
<dbReference type="Gene3D" id="3.30.420.10">
    <property type="entry name" value="Ribonuclease H-like superfamily/Ribonuclease H"/>
    <property type="match status" value="1"/>
</dbReference>
<dbReference type="PIRSF" id="PIRSF036922">
    <property type="entry name" value="RNaseH_PGAM"/>
    <property type="match status" value="1"/>
</dbReference>
<sequence length="391" mass="41361">MSTTRVVVEADGGSRGNPGPASYGALVRDADTGEVIATRGETIGTATNNVAEYRGLIAGLELAAEHAPGADVEVRMDSKLVVEQMAGRWKVKHLSMQPLAAQARELAGAVTDWTWVPRERNAAADALANEALDAQARTGKPAVVGTGVRQETSAPRPADDVTAPVDAPAAGGAKDTNPLLGWRGDVHGRPTTLVLLRHGVTANTQRKLFCGRGGSDPGLVAEGESQAARAAAWIARHHDVDAIVASPLRRTQETAGFVARETGLEVAVDDGVEEAAFGDWDGHGFGDIMERWPEEMSAWLASTSVAPPGGESFDEVQERVREARDRILADHAGETVVVVSHVTPIKLMTRLALDGPMSIIHRMELAPASITTIAWWPDGTPSLRGFSIVPE</sequence>
<dbReference type="Proteomes" id="UP000067689">
    <property type="component" value="Chromosome"/>
</dbReference>
<dbReference type="GO" id="GO:0016791">
    <property type="term" value="F:phosphatase activity"/>
    <property type="evidence" value="ECO:0007669"/>
    <property type="project" value="TreeGrafter"/>
</dbReference>
<dbReference type="STRING" id="2041.AERYTH_11120"/>
<dbReference type="NCBIfam" id="NF005567">
    <property type="entry name" value="PRK07238.1"/>
    <property type="match status" value="1"/>
</dbReference>
<dbReference type="KEGG" id="aer:AERYTH_11120"/>